<organism evidence="1 2">
    <name type="scientific">Alcaligenes phenolicus</name>
    <dbReference type="NCBI Taxonomy" id="232846"/>
    <lineage>
        <taxon>Bacteria</taxon>
        <taxon>Pseudomonadati</taxon>
        <taxon>Pseudomonadota</taxon>
        <taxon>Betaproteobacteria</taxon>
        <taxon>Burkholderiales</taxon>
        <taxon>Alcaligenaceae</taxon>
        <taxon>Alcaligenes</taxon>
    </lineage>
</organism>
<accession>A0ABV2BD24</accession>
<comment type="caution">
    <text evidence="1">The sequence shown here is derived from an EMBL/GenBank/DDBJ whole genome shotgun (WGS) entry which is preliminary data.</text>
</comment>
<name>A0ABV2BD24_9BURK</name>
<evidence type="ECO:0000313" key="2">
    <source>
        <dbReference type="Proteomes" id="UP001437419"/>
    </source>
</evidence>
<dbReference type="RefSeq" id="WP_353639258.1">
    <property type="nucleotide sequence ID" value="NZ_JBEUDR010000001.1"/>
</dbReference>
<sequence length="152" mass="17200">MEDNTHLGILAEGMVMMLRKDYKLASFMFYCAAESFINYRLHSQSDEQRLSEKLKRLVAATFPDSDLAKHPIYTSTIKEFDQLTVLRNAIAHGTKAVSVSRQETNSHLVLVLTLIACIETAHADFPSLAAVLNEHDLSHASARFWSSWKDEE</sequence>
<gene>
    <name evidence="1" type="ORF">ABU900_00245</name>
</gene>
<evidence type="ECO:0008006" key="3">
    <source>
        <dbReference type="Google" id="ProtNLM"/>
    </source>
</evidence>
<dbReference type="Proteomes" id="UP001437419">
    <property type="component" value="Unassembled WGS sequence"/>
</dbReference>
<proteinExistence type="predicted"/>
<keyword evidence="2" id="KW-1185">Reference proteome</keyword>
<evidence type="ECO:0000313" key="1">
    <source>
        <dbReference type="EMBL" id="MES5322813.1"/>
    </source>
</evidence>
<reference evidence="1 2" key="1">
    <citation type="submission" date="2024-06" db="EMBL/GenBank/DDBJ databases">
        <title>Alcaligenes phenolicus JC896.</title>
        <authorList>
            <person name="Venkata Ramana C."/>
            <person name="Sasikala C."/>
            <person name="Mahima D."/>
        </authorList>
    </citation>
    <scope>NUCLEOTIDE SEQUENCE [LARGE SCALE GENOMIC DNA]</scope>
    <source>
        <strain evidence="1 2">JC896</strain>
    </source>
</reference>
<protein>
    <recommendedName>
        <fullName evidence="3">RiboL-PSP-HEPN domain-containing protein</fullName>
    </recommendedName>
</protein>
<dbReference type="EMBL" id="JBEUDR010000001">
    <property type="protein sequence ID" value="MES5322813.1"/>
    <property type="molecule type" value="Genomic_DNA"/>
</dbReference>